<proteinExistence type="predicted"/>
<dbReference type="AlphaFoldDB" id="A0AAD4WCE1"/>
<gene>
    <name evidence="1" type="ORF">L3X38_018799</name>
</gene>
<dbReference type="Proteomes" id="UP001054821">
    <property type="component" value="Chromosome 3"/>
</dbReference>
<evidence type="ECO:0000313" key="1">
    <source>
        <dbReference type="EMBL" id="KAI5339527.1"/>
    </source>
</evidence>
<reference evidence="1 2" key="1">
    <citation type="journal article" date="2022" name="G3 (Bethesda)">
        <title>Whole-genome sequence and methylome profiling of the almond [Prunus dulcis (Mill.) D.A. Webb] cultivar 'Nonpareil'.</title>
        <authorList>
            <person name="D'Amico-Willman K.M."/>
            <person name="Ouma W.Z."/>
            <person name="Meulia T."/>
            <person name="Sideli G.M."/>
            <person name="Gradziel T.M."/>
            <person name="Fresnedo-Ramirez J."/>
        </authorList>
    </citation>
    <scope>NUCLEOTIDE SEQUENCE [LARGE SCALE GENOMIC DNA]</scope>
    <source>
        <strain evidence="1">Clone GOH B32 T37-40</strain>
    </source>
</reference>
<comment type="caution">
    <text evidence="1">The sequence shown here is derived from an EMBL/GenBank/DDBJ whole genome shotgun (WGS) entry which is preliminary data.</text>
</comment>
<name>A0AAD4WCE1_PRUDU</name>
<accession>A0AAD4WCE1</accession>
<sequence length="119" mass="12574">MLVSGALCLLSGLLPQISLIPILSALFLGRPPIGSCFPSLGVLVFTALVEMEILGLTFTQTPSLPARSGSIYWLLQRSSKARNRVQSGICVELRHCYGSGACTTSFQSHGPVSLALGLL</sequence>
<protein>
    <submittedName>
        <fullName evidence="1">Uncharacterized protein</fullName>
    </submittedName>
</protein>
<keyword evidence="2" id="KW-1185">Reference proteome</keyword>
<evidence type="ECO:0000313" key="2">
    <source>
        <dbReference type="Proteomes" id="UP001054821"/>
    </source>
</evidence>
<dbReference type="EMBL" id="JAJFAZ020000003">
    <property type="protein sequence ID" value="KAI5339527.1"/>
    <property type="molecule type" value="Genomic_DNA"/>
</dbReference>
<organism evidence="1 2">
    <name type="scientific">Prunus dulcis</name>
    <name type="common">Almond</name>
    <name type="synonym">Amygdalus dulcis</name>
    <dbReference type="NCBI Taxonomy" id="3755"/>
    <lineage>
        <taxon>Eukaryota</taxon>
        <taxon>Viridiplantae</taxon>
        <taxon>Streptophyta</taxon>
        <taxon>Embryophyta</taxon>
        <taxon>Tracheophyta</taxon>
        <taxon>Spermatophyta</taxon>
        <taxon>Magnoliopsida</taxon>
        <taxon>eudicotyledons</taxon>
        <taxon>Gunneridae</taxon>
        <taxon>Pentapetalae</taxon>
        <taxon>rosids</taxon>
        <taxon>fabids</taxon>
        <taxon>Rosales</taxon>
        <taxon>Rosaceae</taxon>
        <taxon>Amygdaloideae</taxon>
        <taxon>Amygdaleae</taxon>
        <taxon>Prunus</taxon>
    </lineage>
</organism>